<evidence type="ECO:0000256" key="1">
    <source>
        <dbReference type="ARBA" id="ARBA00006171"/>
    </source>
</evidence>
<comment type="caution">
    <text evidence="2">The sequence shown here is derived from an EMBL/GenBank/DDBJ whole genome shotgun (WGS) entry which is preliminary data.</text>
</comment>
<dbReference type="SFLD" id="SFLDG01129">
    <property type="entry name" value="C1.5:_HAD__Beta-PGM__Phosphata"/>
    <property type="match status" value="1"/>
</dbReference>
<dbReference type="InterPro" id="IPR023198">
    <property type="entry name" value="PGP-like_dom2"/>
</dbReference>
<dbReference type="OrthoDB" id="9797743at2"/>
<comment type="similarity">
    <text evidence="1">Belongs to the HAD-like hydrolase superfamily. CbbY/CbbZ/Gph/YieH family.</text>
</comment>
<dbReference type="RefSeq" id="WP_107821590.1">
    <property type="nucleotide sequence ID" value="NZ_OY782574.1"/>
</dbReference>
<keyword evidence="2" id="KW-0378">Hydrolase</keyword>
<dbReference type="SUPFAM" id="SSF56784">
    <property type="entry name" value="HAD-like"/>
    <property type="match status" value="1"/>
</dbReference>
<dbReference type="Proteomes" id="UP000243525">
    <property type="component" value="Unassembled WGS sequence"/>
</dbReference>
<reference evidence="2 3" key="1">
    <citation type="submission" date="2018-04" db="EMBL/GenBank/DDBJ databases">
        <title>Genomic Encyclopedia of Archaeal and Bacterial Type Strains, Phase II (KMG-II): from individual species to whole genera.</title>
        <authorList>
            <person name="Goeker M."/>
        </authorList>
    </citation>
    <scope>NUCLEOTIDE SEQUENCE [LARGE SCALE GENOMIC DNA]</scope>
    <source>
        <strain evidence="2 3">DSM 28823</strain>
    </source>
</reference>
<sequence length="202" mass="22629">MVLEKHPKAEALIFDLDGTLSDSLPVHIATWHQVCAHYNCKFNEKIIDELTGMPTIRFAERIIEENGLRGVDPHEMVKMKQETFWKHASLLKPHQAVVDFMKSFHGKIPLAVGTGASRRSAEVQLKTLGLTHYFDAIVTADDVSHHKPEPETFLRCAEMVGVKAENCQVLEDGVLGMEAAKTAGMYLIDVRPITYENFSIAD</sequence>
<dbReference type="EMBL" id="QAAD01000005">
    <property type="protein sequence ID" value="PTN09181.1"/>
    <property type="molecule type" value="Genomic_DNA"/>
</dbReference>
<dbReference type="CDD" id="cd07505">
    <property type="entry name" value="HAD_BPGM-like"/>
    <property type="match status" value="1"/>
</dbReference>
<dbReference type="AlphaFoldDB" id="A0A2T5C337"/>
<protein>
    <submittedName>
        <fullName evidence="2">HAD superfamily hydrolase (TIGR01509 family)/beta-phosphoglucomutase family hydrolase</fullName>
    </submittedName>
</protein>
<dbReference type="InterPro" id="IPR010976">
    <property type="entry name" value="B-phosphoglucomutase_hydrolase"/>
</dbReference>
<accession>A0A2T5C337</accession>
<evidence type="ECO:0000313" key="2">
    <source>
        <dbReference type="EMBL" id="PTN09181.1"/>
    </source>
</evidence>
<dbReference type="InterPro" id="IPR006439">
    <property type="entry name" value="HAD-SF_hydro_IA"/>
</dbReference>
<dbReference type="GO" id="GO:0050308">
    <property type="term" value="F:sugar-phosphatase activity"/>
    <property type="evidence" value="ECO:0007669"/>
    <property type="project" value="TreeGrafter"/>
</dbReference>
<dbReference type="Gene3D" id="1.10.150.240">
    <property type="entry name" value="Putative phosphatase, domain 2"/>
    <property type="match status" value="1"/>
</dbReference>
<keyword evidence="3" id="KW-1185">Reference proteome</keyword>
<dbReference type="PANTHER" id="PTHR43481">
    <property type="entry name" value="FRUCTOSE-1-PHOSPHATE PHOSPHATASE"/>
    <property type="match status" value="1"/>
</dbReference>
<organism evidence="2 3">
    <name type="scientific">Mangrovibacterium marinum</name>
    <dbReference type="NCBI Taxonomy" id="1639118"/>
    <lineage>
        <taxon>Bacteria</taxon>
        <taxon>Pseudomonadati</taxon>
        <taxon>Bacteroidota</taxon>
        <taxon>Bacteroidia</taxon>
        <taxon>Marinilabiliales</taxon>
        <taxon>Prolixibacteraceae</taxon>
        <taxon>Mangrovibacterium</taxon>
    </lineage>
</organism>
<proteinExistence type="inferred from homology"/>
<dbReference type="PANTHER" id="PTHR43481:SF4">
    <property type="entry name" value="GLYCEROL-1-PHOSPHATE PHOSPHOHYDROLASE 1-RELATED"/>
    <property type="match status" value="1"/>
</dbReference>
<evidence type="ECO:0000313" key="3">
    <source>
        <dbReference type="Proteomes" id="UP000243525"/>
    </source>
</evidence>
<dbReference type="SFLD" id="SFLDS00003">
    <property type="entry name" value="Haloacid_Dehalogenase"/>
    <property type="match status" value="1"/>
</dbReference>
<gene>
    <name evidence="2" type="ORF">C8N47_10521</name>
</gene>
<name>A0A2T5C337_9BACT</name>
<dbReference type="InterPro" id="IPR036412">
    <property type="entry name" value="HAD-like_sf"/>
</dbReference>
<dbReference type="Gene3D" id="3.40.50.1000">
    <property type="entry name" value="HAD superfamily/HAD-like"/>
    <property type="match status" value="1"/>
</dbReference>
<dbReference type="Pfam" id="PF13419">
    <property type="entry name" value="HAD_2"/>
    <property type="match status" value="1"/>
</dbReference>
<dbReference type="InterPro" id="IPR051806">
    <property type="entry name" value="HAD-like_SPP"/>
</dbReference>
<dbReference type="InterPro" id="IPR023214">
    <property type="entry name" value="HAD_sf"/>
</dbReference>
<dbReference type="NCBIfam" id="TIGR02009">
    <property type="entry name" value="PGMB-YQAB-SF"/>
    <property type="match status" value="1"/>
</dbReference>
<dbReference type="InterPro" id="IPR041492">
    <property type="entry name" value="HAD_2"/>
</dbReference>
<dbReference type="NCBIfam" id="TIGR01509">
    <property type="entry name" value="HAD-SF-IA-v3"/>
    <property type="match status" value="1"/>
</dbReference>